<dbReference type="Gene3D" id="1.20.1280.50">
    <property type="match status" value="2"/>
</dbReference>
<dbReference type="STRING" id="35608.A0A2U1L5U5"/>
<accession>A0A2U1L5U5</accession>
<gene>
    <name evidence="2" type="ORF">CTI12_AA527020</name>
</gene>
<dbReference type="InterPro" id="IPR036047">
    <property type="entry name" value="F-box-like_dom_sf"/>
</dbReference>
<sequence length="549" mass="63060">MISLNFCVLDTSAKETLENKNNKYKDSVSLLDLPDLPLECILEKLSPAGLTSMSGVCRSLRTMCTQDHLWEKHLKQKWGKLLMGDCVYKEWQVYIENKNMQKNLLNCSNAKGYFGVFTRWKKNVKVDNTGFGLPVDSIMSWYLSLESGNFSFPAQVYNREYLKKQIKKDDVSPPSKETLENKNNKYKDSVSLLDLPDLPLECILEKLSPAGLTSMSGVCRSLRTMCTQDHLWEKHLKQKWGKLLMGDCVYKEWQVYIENKNMQKNLLNCSNAKGYFGVFTRWKKNVKVDNTGFGLPVDSIMSWYLSLESGNFSFPAQVYNRENGNVGFLLSCYDAKVSYNSHTNSFEARYLAHGRPTTEENIGWERLRSPAVDTSPYDLYVSENLTDLQPGDHFEIQWRKSKEFPYGWWYGVVGHLESCDGNKLYCQCHRSEGHIIESLGHLLVLTLGKTQNPRALVHHGHERLTEPTSHGAPGKLADYIVSIFVTTDTVVLEFKQYGPASRWREVVIDRSDHREVGNEADGFYAGIRKLYNDTEISFWKSLWPTQPLE</sequence>
<organism evidence="2 3">
    <name type="scientific">Artemisia annua</name>
    <name type="common">Sweet wormwood</name>
    <dbReference type="NCBI Taxonomy" id="35608"/>
    <lineage>
        <taxon>Eukaryota</taxon>
        <taxon>Viridiplantae</taxon>
        <taxon>Streptophyta</taxon>
        <taxon>Embryophyta</taxon>
        <taxon>Tracheophyta</taxon>
        <taxon>Spermatophyta</taxon>
        <taxon>Magnoliopsida</taxon>
        <taxon>eudicotyledons</taxon>
        <taxon>Gunneridae</taxon>
        <taxon>Pentapetalae</taxon>
        <taxon>asterids</taxon>
        <taxon>campanulids</taxon>
        <taxon>Asterales</taxon>
        <taxon>Asteraceae</taxon>
        <taxon>Asteroideae</taxon>
        <taxon>Anthemideae</taxon>
        <taxon>Artemisiinae</taxon>
        <taxon>Artemisia</taxon>
    </lineage>
</organism>
<dbReference type="EMBL" id="PKPP01011308">
    <property type="protein sequence ID" value="PWA44373.1"/>
    <property type="molecule type" value="Genomic_DNA"/>
</dbReference>
<proteinExistence type="predicted"/>
<evidence type="ECO:0000259" key="1">
    <source>
        <dbReference type="PROSITE" id="PS50181"/>
    </source>
</evidence>
<dbReference type="OrthoDB" id="512036at2759"/>
<name>A0A2U1L5U5_ARTAN</name>
<dbReference type="Proteomes" id="UP000245207">
    <property type="component" value="Unassembled WGS sequence"/>
</dbReference>
<keyword evidence="3" id="KW-1185">Reference proteome</keyword>
<dbReference type="AlphaFoldDB" id="A0A2U1L5U5"/>
<feature type="domain" description="F-box" evidence="1">
    <location>
        <begin position="27"/>
        <end position="73"/>
    </location>
</feature>
<reference evidence="2 3" key="1">
    <citation type="journal article" date="2018" name="Mol. Plant">
        <title>The genome of Artemisia annua provides insight into the evolution of Asteraceae family and artemisinin biosynthesis.</title>
        <authorList>
            <person name="Shen Q."/>
            <person name="Zhang L."/>
            <person name="Liao Z."/>
            <person name="Wang S."/>
            <person name="Yan T."/>
            <person name="Shi P."/>
            <person name="Liu M."/>
            <person name="Fu X."/>
            <person name="Pan Q."/>
            <person name="Wang Y."/>
            <person name="Lv Z."/>
            <person name="Lu X."/>
            <person name="Zhang F."/>
            <person name="Jiang W."/>
            <person name="Ma Y."/>
            <person name="Chen M."/>
            <person name="Hao X."/>
            <person name="Li L."/>
            <person name="Tang Y."/>
            <person name="Lv G."/>
            <person name="Zhou Y."/>
            <person name="Sun X."/>
            <person name="Brodelius P.E."/>
            <person name="Rose J.K.C."/>
            <person name="Tang K."/>
        </authorList>
    </citation>
    <scope>NUCLEOTIDE SEQUENCE [LARGE SCALE GENOMIC DNA]</scope>
    <source>
        <strain evidence="3">cv. Huhao1</strain>
        <tissue evidence="2">Leaf</tissue>
    </source>
</reference>
<dbReference type="PANTHER" id="PTHR31482">
    <property type="entry name" value="ESTS AU081301(E20138)"/>
    <property type="match status" value="1"/>
</dbReference>
<evidence type="ECO:0000313" key="3">
    <source>
        <dbReference type="Proteomes" id="UP000245207"/>
    </source>
</evidence>
<evidence type="ECO:0000313" key="2">
    <source>
        <dbReference type="EMBL" id="PWA44373.1"/>
    </source>
</evidence>
<protein>
    <submittedName>
        <fullName evidence="2">F-box domain-containing protein</fullName>
    </submittedName>
</protein>
<dbReference type="Pfam" id="PF00646">
    <property type="entry name" value="F-box"/>
    <property type="match status" value="2"/>
</dbReference>
<feature type="domain" description="F-box" evidence="1">
    <location>
        <begin position="189"/>
        <end position="235"/>
    </location>
</feature>
<dbReference type="PANTHER" id="PTHR31482:SF18">
    <property type="entry name" value="ESTS AU081301(E20138)"/>
    <property type="match status" value="1"/>
</dbReference>
<comment type="caution">
    <text evidence="2">The sequence shown here is derived from an EMBL/GenBank/DDBJ whole genome shotgun (WGS) entry which is preliminary data.</text>
</comment>
<dbReference type="InterPro" id="IPR001810">
    <property type="entry name" value="F-box_dom"/>
</dbReference>
<dbReference type="SUPFAM" id="SSF81383">
    <property type="entry name" value="F-box domain"/>
    <property type="match status" value="2"/>
</dbReference>
<dbReference type="PROSITE" id="PS50181">
    <property type="entry name" value="FBOX"/>
    <property type="match status" value="2"/>
</dbReference>
<dbReference type="SMART" id="SM00256">
    <property type="entry name" value="FBOX"/>
    <property type="match status" value="2"/>
</dbReference>